<dbReference type="GO" id="GO:0004518">
    <property type="term" value="F:nuclease activity"/>
    <property type="evidence" value="ECO:0007669"/>
    <property type="project" value="UniProtKB-KW"/>
</dbReference>
<dbReference type="Pfam" id="PF03652">
    <property type="entry name" value="RuvX"/>
    <property type="match status" value="1"/>
</dbReference>
<dbReference type="AlphaFoldDB" id="F5XH32"/>
<keyword evidence="4 5" id="KW-0378">Hydrolase</keyword>
<evidence type="ECO:0000256" key="1">
    <source>
        <dbReference type="ARBA" id="ARBA00022490"/>
    </source>
</evidence>
<dbReference type="KEGG" id="mph:MLP_26500"/>
<dbReference type="InterPro" id="IPR005227">
    <property type="entry name" value="YqgF"/>
</dbReference>
<dbReference type="EC" id="3.1.-.-" evidence="5"/>
<dbReference type="Gene3D" id="3.30.420.140">
    <property type="entry name" value="YqgF/RNase H-like domain"/>
    <property type="match status" value="1"/>
</dbReference>
<evidence type="ECO:0000256" key="5">
    <source>
        <dbReference type="HAMAP-Rule" id="MF_00651"/>
    </source>
</evidence>
<dbReference type="InterPro" id="IPR012337">
    <property type="entry name" value="RNaseH-like_sf"/>
</dbReference>
<keyword evidence="9" id="KW-1185">Reference proteome</keyword>
<dbReference type="SUPFAM" id="SSF53098">
    <property type="entry name" value="Ribonuclease H-like"/>
    <property type="match status" value="1"/>
</dbReference>
<comment type="similarity">
    <text evidence="5">Belongs to the YqgF HJR family.</text>
</comment>
<proteinExistence type="inferred from homology"/>
<dbReference type="HAMAP" id="MF_00651">
    <property type="entry name" value="Nuclease_YqgF"/>
    <property type="match status" value="1"/>
</dbReference>
<protein>
    <recommendedName>
        <fullName evidence="5">Putative pre-16S rRNA nuclease</fullName>
        <ecNumber evidence="5">3.1.-.-</ecNumber>
    </recommendedName>
</protein>
<keyword evidence="3 5" id="KW-0540">Nuclease</keyword>
<evidence type="ECO:0000259" key="7">
    <source>
        <dbReference type="SMART" id="SM00732"/>
    </source>
</evidence>
<keyword evidence="2 5" id="KW-0690">Ribosome biogenesis</keyword>
<comment type="subcellular location">
    <subcellularLocation>
        <location evidence="5">Cytoplasm</location>
    </subcellularLocation>
</comment>
<evidence type="ECO:0000256" key="6">
    <source>
        <dbReference type="SAM" id="MobiDB-lite"/>
    </source>
</evidence>
<dbReference type="InterPro" id="IPR006641">
    <property type="entry name" value="YqgF/RNaseH-like_dom"/>
</dbReference>
<reference evidence="8 9" key="1">
    <citation type="submission" date="2011-05" db="EMBL/GenBank/DDBJ databases">
        <title>Whole genome sequence of Microlunatus phosphovorus NM-1.</title>
        <authorList>
            <person name="Hosoyama A."/>
            <person name="Sasaki K."/>
            <person name="Harada T."/>
            <person name="Igarashi R."/>
            <person name="Kawakoshi A."/>
            <person name="Sasagawa M."/>
            <person name="Fukada J."/>
            <person name="Nakamura S."/>
            <person name="Katano Y."/>
            <person name="Hanada S."/>
            <person name="Kamagata Y."/>
            <person name="Nakamura N."/>
            <person name="Yamazaki S."/>
            <person name="Fujita N."/>
        </authorList>
    </citation>
    <scope>NUCLEOTIDE SEQUENCE [LARGE SCALE GENOMIC DNA]</scope>
    <source>
        <strain evidence="9">ATCC 700054 / DSM 10555 / JCM 9379 / NBRC 101784 / NCIMB 13414 / VKM Ac-1990 / NM-1</strain>
    </source>
</reference>
<name>F5XH32_MICPN</name>
<dbReference type="SMART" id="SM00732">
    <property type="entry name" value="YqgFc"/>
    <property type="match status" value="1"/>
</dbReference>
<comment type="function">
    <text evidence="5">Could be a nuclease involved in processing of the 5'-end of pre-16S rRNA.</text>
</comment>
<dbReference type="NCBIfam" id="TIGR00250">
    <property type="entry name" value="RNAse_H_YqgF"/>
    <property type="match status" value="1"/>
</dbReference>
<dbReference type="GO" id="GO:0000967">
    <property type="term" value="P:rRNA 5'-end processing"/>
    <property type="evidence" value="ECO:0007669"/>
    <property type="project" value="UniProtKB-UniRule"/>
</dbReference>
<feature type="domain" description="YqgF/RNase H-like" evidence="7">
    <location>
        <begin position="7"/>
        <end position="106"/>
    </location>
</feature>
<dbReference type="Proteomes" id="UP000007947">
    <property type="component" value="Chromosome"/>
</dbReference>
<keyword evidence="1 5" id="KW-0963">Cytoplasm</keyword>
<dbReference type="eggNOG" id="COG0816">
    <property type="taxonomic scope" value="Bacteria"/>
</dbReference>
<evidence type="ECO:0000313" key="8">
    <source>
        <dbReference type="EMBL" id="BAK35664.1"/>
    </source>
</evidence>
<dbReference type="GO" id="GO:0005829">
    <property type="term" value="C:cytosol"/>
    <property type="evidence" value="ECO:0007669"/>
    <property type="project" value="TreeGrafter"/>
</dbReference>
<dbReference type="PANTHER" id="PTHR33317">
    <property type="entry name" value="POLYNUCLEOTIDYL TRANSFERASE, RIBONUCLEASE H-LIKE SUPERFAMILY PROTEIN"/>
    <property type="match status" value="1"/>
</dbReference>
<feature type="region of interest" description="Disordered" evidence="6">
    <location>
        <begin position="143"/>
        <end position="162"/>
    </location>
</feature>
<evidence type="ECO:0000256" key="2">
    <source>
        <dbReference type="ARBA" id="ARBA00022517"/>
    </source>
</evidence>
<dbReference type="CDD" id="cd16964">
    <property type="entry name" value="YqgF"/>
    <property type="match status" value="1"/>
</dbReference>
<evidence type="ECO:0000256" key="3">
    <source>
        <dbReference type="ARBA" id="ARBA00022722"/>
    </source>
</evidence>
<dbReference type="GO" id="GO:0016788">
    <property type="term" value="F:hydrolase activity, acting on ester bonds"/>
    <property type="evidence" value="ECO:0007669"/>
    <property type="project" value="UniProtKB-UniRule"/>
</dbReference>
<accession>F5XH32</accession>
<dbReference type="RefSeq" id="WP_013863533.1">
    <property type="nucleotide sequence ID" value="NC_015635.1"/>
</dbReference>
<dbReference type="InterPro" id="IPR037027">
    <property type="entry name" value="YqgF/RNaseH-like_dom_sf"/>
</dbReference>
<evidence type="ECO:0000256" key="4">
    <source>
        <dbReference type="ARBA" id="ARBA00022801"/>
    </source>
</evidence>
<dbReference type="PANTHER" id="PTHR33317:SF4">
    <property type="entry name" value="POLYNUCLEOTIDYL TRANSFERASE, RIBONUCLEASE H-LIKE SUPERFAMILY PROTEIN"/>
    <property type="match status" value="1"/>
</dbReference>
<gene>
    <name evidence="8" type="ordered locus">MLP_26500</name>
</gene>
<dbReference type="EMBL" id="AP012204">
    <property type="protein sequence ID" value="BAK35664.1"/>
    <property type="molecule type" value="Genomic_DNA"/>
</dbReference>
<sequence>MTGFRPGARLALDWGQARIGVAACDPAGTLAYPVEAVPAGAGAVSRIVGLVAEYEPIEIVVGLPRSLSGGEGPAAATVRTQVSELVAAVRPLPVRLFDERLTTVTAAQRLRESGRSAKKQRSRIDAAAAAGILEHALDSERHRGIPPGELLSGADAPDWQGH</sequence>
<dbReference type="STRING" id="1032480.MLP_26500"/>
<organism evidence="8 9">
    <name type="scientific">Microlunatus phosphovorus (strain ATCC 700054 / DSM 10555 / JCM 9379 / NBRC 101784 / NCIMB 13414 / VKM Ac-1990 / NM-1)</name>
    <dbReference type="NCBI Taxonomy" id="1032480"/>
    <lineage>
        <taxon>Bacteria</taxon>
        <taxon>Bacillati</taxon>
        <taxon>Actinomycetota</taxon>
        <taxon>Actinomycetes</taxon>
        <taxon>Propionibacteriales</taxon>
        <taxon>Propionibacteriaceae</taxon>
        <taxon>Microlunatus</taxon>
    </lineage>
</organism>
<dbReference type="OrthoDB" id="9790539at2"/>
<dbReference type="HOGENOM" id="CLU_098240_0_0_11"/>
<evidence type="ECO:0000313" key="9">
    <source>
        <dbReference type="Proteomes" id="UP000007947"/>
    </source>
</evidence>